<gene>
    <name evidence="3" type="ORF">RU08_17265</name>
</gene>
<dbReference type="Pfam" id="PF16220">
    <property type="entry name" value="DUF4880"/>
    <property type="match status" value="1"/>
</dbReference>
<dbReference type="AlphaFoldDB" id="A0A0D0KM88"/>
<dbReference type="InterPro" id="IPR032623">
    <property type="entry name" value="FecR_N"/>
</dbReference>
<dbReference type="OrthoDB" id="1099576at2"/>
<evidence type="ECO:0000259" key="1">
    <source>
        <dbReference type="Pfam" id="PF04773"/>
    </source>
</evidence>
<dbReference type="PANTHER" id="PTHR30273">
    <property type="entry name" value="PERIPLASMIC SIGNAL SENSOR AND SIGMA FACTOR ACTIVATOR FECR-RELATED"/>
    <property type="match status" value="1"/>
</dbReference>
<evidence type="ECO:0000313" key="4">
    <source>
        <dbReference type="Proteomes" id="UP000032068"/>
    </source>
</evidence>
<sequence>MSESPIDRRIAREAAGWFVRLQNSGVSAAEHAACAEWRARHADHERAWQLAERFSAHAQQLAGGAGRAALERPRNLQRRQVLKTLALLIAAAPLGLAAHRSLPWREWQADERTATGEQRTLHLPDGGQLRLNTGSAVDIAYDDSVRRVRLIAGELLIEVPGEQARRPFIVDTADAQIVLLGSRALVRQYPQSTYLAALEGAVEVRPRLSRGDDGLLRLATGQQTYVNARTAEPAVALAQHRLDWLSGVLRAEKMRLDDFIAELDRYRPGLLRCDPAVAGLLISGAFQLRDTDQILRALSQTLPVSVHYRTAYWVTVTARATA</sequence>
<dbReference type="Proteomes" id="UP000032068">
    <property type="component" value="Unassembled WGS sequence"/>
</dbReference>
<organism evidence="3 4">
    <name type="scientific">Pseudomonas fulva</name>
    <dbReference type="NCBI Taxonomy" id="47880"/>
    <lineage>
        <taxon>Bacteria</taxon>
        <taxon>Pseudomonadati</taxon>
        <taxon>Pseudomonadota</taxon>
        <taxon>Gammaproteobacteria</taxon>
        <taxon>Pseudomonadales</taxon>
        <taxon>Pseudomonadaceae</taxon>
        <taxon>Pseudomonas</taxon>
    </lineage>
</organism>
<dbReference type="GO" id="GO:0016989">
    <property type="term" value="F:sigma factor antagonist activity"/>
    <property type="evidence" value="ECO:0007669"/>
    <property type="project" value="TreeGrafter"/>
</dbReference>
<accession>A0A0D0KM88</accession>
<dbReference type="InterPro" id="IPR006860">
    <property type="entry name" value="FecR"/>
</dbReference>
<comment type="caution">
    <text evidence="3">The sequence shown here is derived from an EMBL/GenBank/DDBJ whole genome shotgun (WGS) entry which is preliminary data.</text>
</comment>
<proteinExistence type="predicted"/>
<dbReference type="EMBL" id="JXQW01000050">
    <property type="protein sequence ID" value="KIP98068.1"/>
    <property type="molecule type" value="Genomic_DNA"/>
</dbReference>
<dbReference type="Pfam" id="PF04773">
    <property type="entry name" value="FecR"/>
    <property type="match status" value="1"/>
</dbReference>
<protein>
    <submittedName>
        <fullName evidence="3">Iron dicitrate transport regulator FecR</fullName>
    </submittedName>
</protein>
<feature type="domain" description="FecR protein" evidence="1">
    <location>
        <begin position="111"/>
        <end position="203"/>
    </location>
</feature>
<dbReference type="InterPro" id="IPR012373">
    <property type="entry name" value="Ferrdict_sens_TM"/>
</dbReference>
<dbReference type="PANTHER" id="PTHR30273:SF2">
    <property type="entry name" value="PROTEIN FECR"/>
    <property type="match status" value="1"/>
</dbReference>
<evidence type="ECO:0000259" key="2">
    <source>
        <dbReference type="Pfam" id="PF16220"/>
    </source>
</evidence>
<dbReference type="PIRSF" id="PIRSF018266">
    <property type="entry name" value="FecR"/>
    <property type="match status" value="1"/>
</dbReference>
<reference evidence="3 4" key="1">
    <citation type="submission" date="2014-12" db="EMBL/GenBank/DDBJ databases">
        <title>16Stimator: statistical estimation of ribosomal gene copy numbers from draft genome assemblies.</title>
        <authorList>
            <person name="Perisin M.A."/>
            <person name="Vetter M."/>
            <person name="Gilbert J.A."/>
            <person name="Bergelson J."/>
        </authorList>
    </citation>
    <scope>NUCLEOTIDE SEQUENCE [LARGE SCALE GENOMIC DNA]</scope>
    <source>
        <strain evidence="3 4">MEJ086</strain>
    </source>
</reference>
<dbReference type="Gene3D" id="2.60.120.1440">
    <property type="match status" value="1"/>
</dbReference>
<feature type="domain" description="FecR N-terminal" evidence="2">
    <location>
        <begin position="12"/>
        <end position="53"/>
    </location>
</feature>
<evidence type="ECO:0000313" key="3">
    <source>
        <dbReference type="EMBL" id="KIP98068.1"/>
    </source>
</evidence>
<name>A0A0D0KM88_9PSED</name>
<dbReference type="RefSeq" id="WP_042555082.1">
    <property type="nucleotide sequence ID" value="NZ_JXQW01000050.1"/>
</dbReference>